<accession>A0AAV7W4I2</accession>
<keyword evidence="3" id="KW-1185">Reference proteome</keyword>
<dbReference type="Proteomes" id="UP001066276">
    <property type="component" value="Chromosome 1_2"/>
</dbReference>
<proteinExistence type="predicted"/>
<name>A0AAV7W4I2_PLEWA</name>
<dbReference type="EMBL" id="JANPWB010000002">
    <property type="protein sequence ID" value="KAJ1207656.1"/>
    <property type="molecule type" value="Genomic_DNA"/>
</dbReference>
<gene>
    <name evidence="2" type="ORF">NDU88_003046</name>
</gene>
<sequence>MRSGKNRTIIVNKPQKKPPVLSEGSPVNNTTQLKPPQVPTSKLFPFLKDPMAAIYTRQCLCPSQPYHSNQEEFCTRSCQKMAVTSMSQPPQFLYDYGEPLLPWKKLKRLFDSYLIAIGGEKFSAARNYGILLHDLGKEECNAYESHD</sequence>
<feature type="region of interest" description="Disordered" evidence="1">
    <location>
        <begin position="1"/>
        <end position="36"/>
    </location>
</feature>
<protein>
    <submittedName>
        <fullName evidence="2">Uncharacterized protein</fullName>
    </submittedName>
</protein>
<organism evidence="2 3">
    <name type="scientific">Pleurodeles waltl</name>
    <name type="common">Iberian ribbed newt</name>
    <dbReference type="NCBI Taxonomy" id="8319"/>
    <lineage>
        <taxon>Eukaryota</taxon>
        <taxon>Metazoa</taxon>
        <taxon>Chordata</taxon>
        <taxon>Craniata</taxon>
        <taxon>Vertebrata</taxon>
        <taxon>Euteleostomi</taxon>
        <taxon>Amphibia</taxon>
        <taxon>Batrachia</taxon>
        <taxon>Caudata</taxon>
        <taxon>Salamandroidea</taxon>
        <taxon>Salamandridae</taxon>
        <taxon>Pleurodelinae</taxon>
        <taxon>Pleurodeles</taxon>
    </lineage>
</organism>
<reference evidence="2" key="1">
    <citation type="journal article" date="2022" name="bioRxiv">
        <title>Sequencing and chromosome-scale assembly of the giantPleurodeles waltlgenome.</title>
        <authorList>
            <person name="Brown T."/>
            <person name="Elewa A."/>
            <person name="Iarovenko S."/>
            <person name="Subramanian E."/>
            <person name="Araus A.J."/>
            <person name="Petzold A."/>
            <person name="Susuki M."/>
            <person name="Suzuki K.-i.T."/>
            <person name="Hayashi T."/>
            <person name="Toyoda A."/>
            <person name="Oliveira C."/>
            <person name="Osipova E."/>
            <person name="Leigh N.D."/>
            <person name="Simon A."/>
            <person name="Yun M.H."/>
        </authorList>
    </citation>
    <scope>NUCLEOTIDE SEQUENCE</scope>
    <source>
        <strain evidence="2">20211129_DDA</strain>
        <tissue evidence="2">Liver</tissue>
    </source>
</reference>
<evidence type="ECO:0000313" key="2">
    <source>
        <dbReference type="EMBL" id="KAJ1207656.1"/>
    </source>
</evidence>
<comment type="caution">
    <text evidence="2">The sequence shown here is derived from an EMBL/GenBank/DDBJ whole genome shotgun (WGS) entry which is preliminary data.</text>
</comment>
<feature type="compositionally biased region" description="Polar residues" evidence="1">
    <location>
        <begin position="25"/>
        <end position="34"/>
    </location>
</feature>
<evidence type="ECO:0000256" key="1">
    <source>
        <dbReference type="SAM" id="MobiDB-lite"/>
    </source>
</evidence>
<evidence type="ECO:0000313" key="3">
    <source>
        <dbReference type="Proteomes" id="UP001066276"/>
    </source>
</evidence>
<dbReference type="AlphaFoldDB" id="A0AAV7W4I2"/>